<evidence type="ECO:0000256" key="1">
    <source>
        <dbReference type="ARBA" id="ARBA00022714"/>
    </source>
</evidence>
<dbReference type="InterPro" id="IPR002109">
    <property type="entry name" value="Glutaredoxin"/>
</dbReference>
<dbReference type="Gene3D" id="3.40.30.10">
    <property type="entry name" value="Glutaredoxin"/>
    <property type="match status" value="1"/>
</dbReference>
<evidence type="ECO:0000313" key="9">
    <source>
        <dbReference type="Proteomes" id="UP000245768"/>
    </source>
</evidence>
<dbReference type="FunCoup" id="A0A316YN75">
    <property type="interactions" value="270"/>
</dbReference>
<dbReference type="GO" id="GO:0051537">
    <property type="term" value="F:2 iron, 2 sulfur cluster binding"/>
    <property type="evidence" value="ECO:0007669"/>
    <property type="project" value="UniProtKB-KW"/>
</dbReference>
<keyword evidence="2" id="KW-0479">Metal-binding</keyword>
<dbReference type="PANTHER" id="PTHR10293">
    <property type="entry name" value="GLUTAREDOXIN FAMILY MEMBER"/>
    <property type="match status" value="1"/>
</dbReference>
<reference evidence="8 9" key="1">
    <citation type="journal article" date="2018" name="Mol. Biol. Evol.">
        <title>Broad Genomic Sampling Reveals a Smut Pathogenic Ancestry of the Fungal Clade Ustilaginomycotina.</title>
        <authorList>
            <person name="Kijpornyongpan T."/>
            <person name="Mondo S.J."/>
            <person name="Barry K."/>
            <person name="Sandor L."/>
            <person name="Lee J."/>
            <person name="Lipzen A."/>
            <person name="Pangilinan J."/>
            <person name="LaButti K."/>
            <person name="Hainaut M."/>
            <person name="Henrissat B."/>
            <person name="Grigoriev I.V."/>
            <person name="Spatafora J.W."/>
            <person name="Aime M.C."/>
        </authorList>
    </citation>
    <scope>NUCLEOTIDE SEQUENCE [LARGE SCALE GENOMIC DNA]</scope>
    <source>
        <strain evidence="8 9">MCA 4198</strain>
    </source>
</reference>
<dbReference type="InParanoid" id="A0A316YN75"/>
<dbReference type="EMBL" id="KZ819636">
    <property type="protein sequence ID" value="PWN90264.1"/>
    <property type="molecule type" value="Genomic_DNA"/>
</dbReference>
<keyword evidence="5" id="KW-0676">Redox-active center</keyword>
<evidence type="ECO:0000256" key="5">
    <source>
        <dbReference type="ARBA" id="ARBA00023284"/>
    </source>
</evidence>
<name>A0A316YN75_9BASI</name>
<evidence type="ECO:0000313" key="8">
    <source>
        <dbReference type="EMBL" id="PWN90264.1"/>
    </source>
</evidence>
<dbReference type="PANTHER" id="PTHR10293:SF16">
    <property type="entry name" value="GLUTAREDOXIN-RELATED PROTEIN 5, MITOCHONDRIAL"/>
    <property type="match status" value="1"/>
</dbReference>
<dbReference type="GO" id="GO:0046872">
    <property type="term" value="F:metal ion binding"/>
    <property type="evidence" value="ECO:0007669"/>
    <property type="project" value="UniProtKB-KW"/>
</dbReference>
<dbReference type="SUPFAM" id="SSF52833">
    <property type="entry name" value="Thioredoxin-like"/>
    <property type="match status" value="1"/>
</dbReference>
<dbReference type="GO" id="GO:0015036">
    <property type="term" value="F:disulfide oxidoreductase activity"/>
    <property type="evidence" value="ECO:0007669"/>
    <property type="project" value="UniProtKB-ARBA"/>
</dbReference>
<gene>
    <name evidence="8" type="ORF">FA10DRAFT_301534</name>
</gene>
<keyword evidence="9" id="KW-1185">Reference proteome</keyword>
<dbReference type="GO" id="GO:0044571">
    <property type="term" value="P:[2Fe-2S] cluster assembly"/>
    <property type="evidence" value="ECO:0007669"/>
    <property type="project" value="UniProtKB-ARBA"/>
</dbReference>
<evidence type="ECO:0000256" key="3">
    <source>
        <dbReference type="ARBA" id="ARBA00023004"/>
    </source>
</evidence>
<evidence type="ECO:0000259" key="7">
    <source>
        <dbReference type="Pfam" id="PF00462"/>
    </source>
</evidence>
<dbReference type="GO" id="GO:0005759">
    <property type="term" value="C:mitochondrial matrix"/>
    <property type="evidence" value="ECO:0007669"/>
    <property type="project" value="TreeGrafter"/>
</dbReference>
<evidence type="ECO:0000256" key="6">
    <source>
        <dbReference type="ARBA" id="ARBA00067618"/>
    </source>
</evidence>
<feature type="domain" description="Glutaredoxin" evidence="7">
    <location>
        <begin position="56"/>
        <end position="121"/>
    </location>
</feature>
<proteinExistence type="predicted"/>
<keyword evidence="3" id="KW-0408">Iron</keyword>
<protein>
    <recommendedName>
        <fullName evidence="6">Monothiol glutaredoxin-5, mitochondrial</fullName>
    </recommendedName>
</protein>
<keyword evidence="1" id="KW-0001">2Fe-2S</keyword>
<dbReference type="FunFam" id="3.40.30.10:FF:000005">
    <property type="entry name" value="Glutaredoxin 5"/>
    <property type="match status" value="1"/>
</dbReference>
<dbReference type="RefSeq" id="XP_025377462.1">
    <property type="nucleotide sequence ID" value="XM_025525000.1"/>
</dbReference>
<dbReference type="InterPro" id="IPR036249">
    <property type="entry name" value="Thioredoxin-like_sf"/>
</dbReference>
<organism evidence="8 9">
    <name type="scientific">Acaromyces ingoldii</name>
    <dbReference type="NCBI Taxonomy" id="215250"/>
    <lineage>
        <taxon>Eukaryota</taxon>
        <taxon>Fungi</taxon>
        <taxon>Dikarya</taxon>
        <taxon>Basidiomycota</taxon>
        <taxon>Ustilaginomycotina</taxon>
        <taxon>Exobasidiomycetes</taxon>
        <taxon>Exobasidiales</taxon>
        <taxon>Cryptobasidiaceae</taxon>
        <taxon>Acaromyces</taxon>
    </lineage>
</organism>
<dbReference type="OrthoDB" id="415696at2759"/>
<keyword evidence="4" id="KW-0411">Iron-sulfur</keyword>
<dbReference type="AlphaFoldDB" id="A0A316YN75"/>
<dbReference type="NCBIfam" id="TIGR00365">
    <property type="entry name" value="Grx4 family monothiol glutaredoxin"/>
    <property type="match status" value="1"/>
</dbReference>
<dbReference type="InterPro" id="IPR004480">
    <property type="entry name" value="Monothiol_GRX-rel"/>
</dbReference>
<dbReference type="Proteomes" id="UP000245768">
    <property type="component" value="Unassembled WGS sequence"/>
</dbReference>
<dbReference type="CDD" id="cd03028">
    <property type="entry name" value="GRX_PICOT_like"/>
    <property type="match status" value="1"/>
</dbReference>
<dbReference type="InterPro" id="IPR033658">
    <property type="entry name" value="GRX_PICOT-like"/>
</dbReference>
<evidence type="ECO:0000256" key="2">
    <source>
        <dbReference type="ARBA" id="ARBA00022723"/>
    </source>
</evidence>
<dbReference type="GeneID" id="37046916"/>
<dbReference type="PROSITE" id="PS51354">
    <property type="entry name" value="GLUTAREDOXIN_2"/>
    <property type="match status" value="1"/>
</dbReference>
<dbReference type="Pfam" id="PF00462">
    <property type="entry name" value="Glutaredoxin"/>
    <property type="match status" value="1"/>
</dbReference>
<evidence type="ECO:0000256" key="4">
    <source>
        <dbReference type="ARBA" id="ARBA00023014"/>
    </source>
</evidence>
<accession>A0A316YN75</accession>
<dbReference type="STRING" id="215250.A0A316YN75"/>
<sequence>MSFLRTASQATQSLRGGLLRQSALSQPALFHTTATRWLSAEARKKIDDAVKKDPLVVFMKGTPELPMCGFSRAVCQILDVQGVKADKLKTYNCLDDQELREGIKEYSSWPTIPQVYVNGEFTGGCDIMLSMHQSGELEQLLQGAGLVDIPPKASAETGTGP</sequence>